<dbReference type="AlphaFoldDB" id="A0A8B7PP47"/>
<dbReference type="SUPFAM" id="SSF52540">
    <property type="entry name" value="P-loop containing nucleoside triphosphate hydrolases"/>
    <property type="match status" value="1"/>
</dbReference>
<evidence type="ECO:0000256" key="4">
    <source>
        <dbReference type="PROSITE-ProRule" id="PRU01052"/>
    </source>
</evidence>
<dbReference type="GO" id="GO:0005525">
    <property type="term" value="F:GTP binding"/>
    <property type="evidence" value="ECO:0007669"/>
    <property type="project" value="UniProtKB-KW"/>
</dbReference>
<dbReference type="GO" id="GO:0003924">
    <property type="term" value="F:GTPase activity"/>
    <property type="evidence" value="ECO:0007669"/>
    <property type="project" value="InterPro"/>
</dbReference>
<dbReference type="InterPro" id="IPR030386">
    <property type="entry name" value="G_GB1_RHD3_dom"/>
</dbReference>
<dbReference type="PROSITE" id="PS51715">
    <property type="entry name" value="G_GB1_RHD3"/>
    <property type="match status" value="1"/>
</dbReference>
<sequence length="884" mass="99918">MNSGADINMGGRVVPIVVQKEGSREFGLNEEALMSVLHRPEVRDTALCVVSIAGAFRKGKSFFMNCLLKYCMNKDSPDWLGEQLQSIGGFVWRAGMERETTGISIWSEPFLFTKSTGEKVAVILMDTQGTFDLETSAQESTFIFALTLLASSVTVYNLMNQIQEDDLMNLQTFSSYGVLAQENSQGTRSFQKLMFLVRDWSHPTTHAYGHKGGQVVLEKVLNVKEEQEPAHQRLRQGLRQSFEELECYLMPHIGLSASQDPNFKGQLEQLHPLFVEHLKLLVPRLLAPENLVVKRSCVTLGKPATADELVELCRTFIKFFNNENLVQATSMVELMSSMASEAARIRALEAYREAMDLIIKPDVEDPQAAVLVEHHFESSKKALSVYAKDNPYAKNCAVFPIADEIREKLKSEMEEMFVVTIRTNGEEQKARSSCAAASKKAKKAYKKAMSPINSLTGDVLGASSVLKLHSDSKDQAMTAYDEETKNIVKTELLSLRNEIRAQLEEEIDHSIESYVEMDERKHRARTLSNAAYNKALQMYEEAMDKVTSFDQEPLDVSSLNKKHLTSKDEAIAAYQREHQNSESINLIPVVNEMKWQLERTIDIKYASYSESNARNSDAHSCSKVAQCQSLASYKEKIDSIIHPNIDYVDFTFLENQHLAAKTQTCALYDEGNRYTINREEFPVVNKLRALLVKDINEKYAHCVKLNGHAQQVWSCSEEAYKEALTSYTDNISNAHPTTSSRDISELDKSHHKFKNEALCFYTEKNKGKENIPVVMKFKAKLEKEIEKRYNDTLSDILDESEWGLAAATVKVISYFPGAKRAMAKETKVFDGNQESNQENKDDNTKFGSACRMLLAVRHENVTANLSKFDSKNLIEKSDSKNFLI</sequence>
<dbReference type="GeneID" id="108683191"/>
<dbReference type="InterPro" id="IPR027417">
    <property type="entry name" value="P-loop_NTPase"/>
</dbReference>
<dbReference type="Gene3D" id="1.20.58.420">
    <property type="entry name" value="AHSP"/>
    <property type="match status" value="1"/>
</dbReference>
<gene>
    <name evidence="7" type="primary">LOC108683191</name>
</gene>
<feature type="domain" description="GB1/RHD3-type G" evidence="5">
    <location>
        <begin position="44"/>
        <end position="290"/>
    </location>
</feature>
<dbReference type="SUPFAM" id="SSF48340">
    <property type="entry name" value="Interferon-induced guanylate-binding protein 1 (GBP1), C-terminal domain"/>
    <property type="match status" value="3"/>
</dbReference>
<dbReference type="KEGG" id="hazt:108683191"/>
<keyword evidence="1" id="KW-0547">Nucleotide-binding</keyword>
<keyword evidence="3" id="KW-0342">GTP-binding</keyword>
<evidence type="ECO:0000256" key="2">
    <source>
        <dbReference type="ARBA" id="ARBA00022801"/>
    </source>
</evidence>
<accession>A0A8B7PP47</accession>
<dbReference type="RefSeq" id="XP_018027974.2">
    <property type="nucleotide sequence ID" value="XM_018172485.2"/>
</dbReference>
<dbReference type="InterPro" id="IPR036543">
    <property type="entry name" value="Guanylate-bd_C_sf"/>
</dbReference>
<protein>
    <submittedName>
        <fullName evidence="7">Atlastin-2</fullName>
    </submittedName>
</protein>
<keyword evidence="6" id="KW-1185">Reference proteome</keyword>
<comment type="similarity">
    <text evidence="4">Belongs to the TRAFAC class dynamin-like GTPase superfamily. GB1/RHD3 GTPase family.</text>
</comment>
<dbReference type="Proteomes" id="UP000694843">
    <property type="component" value="Unplaced"/>
</dbReference>
<dbReference type="Gene3D" id="3.40.50.300">
    <property type="entry name" value="P-loop containing nucleotide triphosphate hydrolases"/>
    <property type="match status" value="1"/>
</dbReference>
<reference evidence="7" key="1">
    <citation type="submission" date="2025-08" db="UniProtKB">
        <authorList>
            <consortium name="RefSeq"/>
        </authorList>
    </citation>
    <scope>IDENTIFICATION</scope>
</reference>
<evidence type="ECO:0000256" key="3">
    <source>
        <dbReference type="ARBA" id="ARBA00023134"/>
    </source>
</evidence>
<dbReference type="CDD" id="cd01851">
    <property type="entry name" value="GBP"/>
    <property type="match status" value="1"/>
</dbReference>
<evidence type="ECO:0000256" key="1">
    <source>
        <dbReference type="ARBA" id="ARBA00022741"/>
    </source>
</evidence>
<keyword evidence="2" id="KW-0378">Hydrolase</keyword>
<dbReference type="Pfam" id="PF02263">
    <property type="entry name" value="GBP"/>
    <property type="match status" value="1"/>
</dbReference>
<dbReference type="OrthoDB" id="7788754at2759"/>
<dbReference type="InterPro" id="IPR015894">
    <property type="entry name" value="Guanylate-bd_N"/>
</dbReference>
<evidence type="ECO:0000313" key="6">
    <source>
        <dbReference type="Proteomes" id="UP000694843"/>
    </source>
</evidence>
<dbReference type="OMA" id="NAHRNTE"/>
<organism evidence="6 7">
    <name type="scientific">Hyalella azteca</name>
    <name type="common">Amphipod</name>
    <dbReference type="NCBI Taxonomy" id="294128"/>
    <lineage>
        <taxon>Eukaryota</taxon>
        <taxon>Metazoa</taxon>
        <taxon>Ecdysozoa</taxon>
        <taxon>Arthropoda</taxon>
        <taxon>Crustacea</taxon>
        <taxon>Multicrustacea</taxon>
        <taxon>Malacostraca</taxon>
        <taxon>Eumalacostraca</taxon>
        <taxon>Peracarida</taxon>
        <taxon>Amphipoda</taxon>
        <taxon>Senticaudata</taxon>
        <taxon>Talitrida</taxon>
        <taxon>Talitroidea</taxon>
        <taxon>Hyalellidae</taxon>
        <taxon>Hyalella</taxon>
    </lineage>
</organism>
<evidence type="ECO:0000259" key="5">
    <source>
        <dbReference type="PROSITE" id="PS51715"/>
    </source>
</evidence>
<name>A0A8B7PP47_HYAAZ</name>
<dbReference type="PANTHER" id="PTHR10751">
    <property type="entry name" value="GUANYLATE BINDING PROTEIN"/>
    <property type="match status" value="1"/>
</dbReference>
<evidence type="ECO:0000313" key="7">
    <source>
        <dbReference type="RefSeq" id="XP_018027974.2"/>
    </source>
</evidence>
<proteinExistence type="inferred from homology"/>